<organism evidence="10 11">
    <name type="scientific">Brassica cretica</name>
    <name type="common">Mustard</name>
    <dbReference type="NCBI Taxonomy" id="69181"/>
    <lineage>
        <taxon>Eukaryota</taxon>
        <taxon>Viridiplantae</taxon>
        <taxon>Streptophyta</taxon>
        <taxon>Embryophyta</taxon>
        <taxon>Tracheophyta</taxon>
        <taxon>Spermatophyta</taxon>
        <taxon>Magnoliopsida</taxon>
        <taxon>eudicotyledons</taxon>
        <taxon>Gunneridae</taxon>
        <taxon>Pentapetalae</taxon>
        <taxon>rosids</taxon>
        <taxon>malvids</taxon>
        <taxon>Brassicales</taxon>
        <taxon>Brassicaceae</taxon>
        <taxon>Brassiceae</taxon>
        <taxon>Brassica</taxon>
    </lineage>
</organism>
<evidence type="ECO:0000259" key="9">
    <source>
        <dbReference type="PROSITE" id="PS51294"/>
    </source>
</evidence>
<evidence type="ECO:0000256" key="6">
    <source>
        <dbReference type="SAM" id="MobiDB-lite"/>
    </source>
</evidence>
<dbReference type="InterPro" id="IPR009057">
    <property type="entry name" value="Homeodomain-like_sf"/>
</dbReference>
<evidence type="ECO:0008006" key="12">
    <source>
        <dbReference type="Google" id="ProtNLM"/>
    </source>
</evidence>
<sequence length="426" mass="47668">MADGSNTVACGISKEIMLFGVRVVLDPMRKSVSLNNLSDYEQTKEILKIGGEDGDGQDMNKTNSCYASADEAVPVSSNRERKRGVPWSEEEHKLFLLGLEKVGKGNWKGISKNFVKTRTSTQVASHAQKYFLRRSNLNRRRRRRSSLFDMTTPTVMPMEEVQENSSQPSSLVPEVNLHYPLHRRPSCLSIKTNTLDSLISTLLVSSAPGSTKFLSLETLISSTMTQSATLTRRKSLPLLIAMSTRNYLRSNICVKVVFSLSPPRKNLTVILINLPLALKKDENLVQTTNHLVACKTSNNNTENDCLKQHCSSCRKLLKTKSEKFSKNNTCLLAPSPAPAPSPRVSHNKVSEKESEFKDLDVDRTPSFVRGDKTDIADSNGESILHQLKKEVRLDKKSLIDLYMELDDERSASAVGAKKIWQRGKRK</sequence>
<keyword evidence="2" id="KW-0805">Transcription regulation</keyword>
<dbReference type="Proteomes" id="UP000712281">
    <property type="component" value="Unassembled WGS sequence"/>
</dbReference>
<dbReference type="GO" id="GO:0003677">
    <property type="term" value="F:DNA binding"/>
    <property type="evidence" value="ECO:0007669"/>
    <property type="project" value="UniProtKB-KW"/>
</dbReference>
<dbReference type="PROSITE" id="PS51294">
    <property type="entry name" value="HTH_MYB"/>
    <property type="match status" value="1"/>
</dbReference>
<dbReference type="InterPro" id="IPR017930">
    <property type="entry name" value="Myb_dom"/>
</dbReference>
<feature type="domain" description="Myb-like" evidence="7">
    <location>
        <begin position="79"/>
        <end position="131"/>
    </location>
</feature>
<dbReference type="GO" id="GO:0009739">
    <property type="term" value="P:response to gibberellin"/>
    <property type="evidence" value="ECO:0007669"/>
    <property type="project" value="TreeGrafter"/>
</dbReference>
<name>A0A8S9KN27_BRACR</name>
<dbReference type="InterPro" id="IPR017884">
    <property type="entry name" value="SANT_dom"/>
</dbReference>
<evidence type="ECO:0000256" key="3">
    <source>
        <dbReference type="ARBA" id="ARBA00023125"/>
    </source>
</evidence>
<evidence type="ECO:0000256" key="2">
    <source>
        <dbReference type="ARBA" id="ARBA00023015"/>
    </source>
</evidence>
<dbReference type="InterPro" id="IPR052245">
    <property type="entry name" value="Plant_Stress_Dev_TF"/>
</dbReference>
<protein>
    <recommendedName>
        <fullName evidence="12">HTH myb-type domain-containing protein</fullName>
    </recommendedName>
</protein>
<keyword evidence="4" id="KW-0804">Transcription</keyword>
<dbReference type="GO" id="GO:0009723">
    <property type="term" value="P:response to ethylene"/>
    <property type="evidence" value="ECO:0007669"/>
    <property type="project" value="TreeGrafter"/>
</dbReference>
<dbReference type="PROSITE" id="PS50090">
    <property type="entry name" value="MYB_LIKE"/>
    <property type="match status" value="1"/>
</dbReference>
<dbReference type="EMBL" id="QGKW02000717">
    <property type="protein sequence ID" value="KAF2596660.1"/>
    <property type="molecule type" value="Genomic_DNA"/>
</dbReference>
<evidence type="ECO:0000259" key="8">
    <source>
        <dbReference type="PROSITE" id="PS51293"/>
    </source>
</evidence>
<evidence type="ECO:0000256" key="1">
    <source>
        <dbReference type="ARBA" id="ARBA00004123"/>
    </source>
</evidence>
<dbReference type="GO" id="GO:0006355">
    <property type="term" value="P:regulation of DNA-templated transcription"/>
    <property type="evidence" value="ECO:0007669"/>
    <property type="project" value="UniProtKB-ARBA"/>
</dbReference>
<evidence type="ECO:0000313" key="10">
    <source>
        <dbReference type="EMBL" id="KAF2596660.1"/>
    </source>
</evidence>
<evidence type="ECO:0000259" key="7">
    <source>
        <dbReference type="PROSITE" id="PS50090"/>
    </source>
</evidence>
<dbReference type="SUPFAM" id="SSF46689">
    <property type="entry name" value="Homeodomain-like"/>
    <property type="match status" value="1"/>
</dbReference>
<dbReference type="FunFam" id="1.10.10.60:FF:000009">
    <property type="entry name" value="transcription factor MYB1R1"/>
    <property type="match status" value="1"/>
</dbReference>
<dbReference type="InterPro" id="IPR006447">
    <property type="entry name" value="Myb_dom_plants"/>
</dbReference>
<dbReference type="Gene3D" id="1.10.10.60">
    <property type="entry name" value="Homeodomain-like"/>
    <property type="match status" value="1"/>
</dbReference>
<proteinExistence type="predicted"/>
<keyword evidence="3" id="KW-0238">DNA-binding</keyword>
<dbReference type="PANTHER" id="PTHR44191">
    <property type="entry name" value="TRANSCRIPTION FACTOR KUA1"/>
    <property type="match status" value="1"/>
</dbReference>
<evidence type="ECO:0000313" key="11">
    <source>
        <dbReference type="Proteomes" id="UP000712281"/>
    </source>
</evidence>
<dbReference type="InterPro" id="IPR001005">
    <property type="entry name" value="SANT/Myb"/>
</dbReference>
<dbReference type="SMART" id="SM00717">
    <property type="entry name" value="SANT"/>
    <property type="match status" value="1"/>
</dbReference>
<accession>A0A8S9KN27</accession>
<feature type="domain" description="HTH myb-type" evidence="9">
    <location>
        <begin position="79"/>
        <end position="135"/>
    </location>
</feature>
<dbReference type="PANTHER" id="PTHR44191:SF84">
    <property type="entry name" value="F25A4.19 PROTEIN"/>
    <property type="match status" value="1"/>
</dbReference>
<dbReference type="GO" id="GO:0005634">
    <property type="term" value="C:nucleus"/>
    <property type="evidence" value="ECO:0007669"/>
    <property type="project" value="UniProtKB-SubCell"/>
</dbReference>
<reference evidence="10" key="1">
    <citation type="submission" date="2019-12" db="EMBL/GenBank/DDBJ databases">
        <title>Genome sequencing and annotation of Brassica cretica.</title>
        <authorList>
            <person name="Studholme D.J."/>
            <person name="Sarris P.F."/>
        </authorList>
    </citation>
    <scope>NUCLEOTIDE SEQUENCE</scope>
    <source>
        <strain evidence="10">PFS-001/15</strain>
        <tissue evidence="10">Leaf</tissue>
    </source>
</reference>
<dbReference type="PROSITE" id="PS51293">
    <property type="entry name" value="SANT"/>
    <property type="match status" value="1"/>
</dbReference>
<gene>
    <name evidence="10" type="ORF">F2Q68_00009012</name>
</gene>
<feature type="domain" description="SANT" evidence="8">
    <location>
        <begin position="82"/>
        <end position="135"/>
    </location>
</feature>
<dbReference type="AlphaFoldDB" id="A0A8S9KN27"/>
<evidence type="ECO:0000256" key="4">
    <source>
        <dbReference type="ARBA" id="ARBA00023163"/>
    </source>
</evidence>
<comment type="caution">
    <text evidence="10">The sequence shown here is derived from an EMBL/GenBank/DDBJ whole genome shotgun (WGS) entry which is preliminary data.</text>
</comment>
<comment type="subcellular location">
    <subcellularLocation>
        <location evidence="1">Nucleus</location>
    </subcellularLocation>
</comment>
<dbReference type="CDD" id="cd00167">
    <property type="entry name" value="SANT"/>
    <property type="match status" value="1"/>
</dbReference>
<dbReference type="Pfam" id="PF00249">
    <property type="entry name" value="Myb_DNA-binding"/>
    <property type="match status" value="1"/>
</dbReference>
<dbReference type="NCBIfam" id="TIGR01557">
    <property type="entry name" value="myb_SHAQKYF"/>
    <property type="match status" value="1"/>
</dbReference>
<evidence type="ECO:0000256" key="5">
    <source>
        <dbReference type="ARBA" id="ARBA00023242"/>
    </source>
</evidence>
<keyword evidence="5" id="KW-0539">Nucleus</keyword>
<feature type="region of interest" description="Disordered" evidence="6">
    <location>
        <begin position="332"/>
        <end position="356"/>
    </location>
</feature>